<dbReference type="RefSeq" id="WP_177178088.1">
    <property type="nucleotide sequence ID" value="NZ_CP047199.1"/>
</dbReference>
<dbReference type="Proteomes" id="UP000198929">
    <property type="component" value="Unassembled WGS sequence"/>
</dbReference>
<keyword evidence="3" id="KW-1185">Reference proteome</keyword>
<keyword evidence="1" id="KW-0472">Membrane</keyword>
<evidence type="ECO:0008006" key="4">
    <source>
        <dbReference type="Google" id="ProtNLM"/>
    </source>
</evidence>
<dbReference type="STRING" id="1121357.SAMN05661109_00823"/>
<keyword evidence="1" id="KW-1133">Transmembrane helix</keyword>
<protein>
    <recommendedName>
        <fullName evidence="4">HTTM domain-containing protein</fullName>
    </recommendedName>
</protein>
<evidence type="ECO:0000313" key="3">
    <source>
        <dbReference type="Proteomes" id="UP000198929"/>
    </source>
</evidence>
<gene>
    <name evidence="2" type="ORF">SAMN05661109_00823</name>
</gene>
<proteinExistence type="predicted"/>
<evidence type="ECO:0000256" key="1">
    <source>
        <dbReference type="SAM" id="Phobius"/>
    </source>
</evidence>
<keyword evidence="1" id="KW-0812">Transmembrane</keyword>
<reference evidence="3" key="1">
    <citation type="submission" date="2016-10" db="EMBL/GenBank/DDBJ databases">
        <authorList>
            <person name="Varghese N."/>
            <person name="Submissions S."/>
        </authorList>
    </citation>
    <scope>NUCLEOTIDE SEQUENCE [LARGE SCALE GENOMIC DNA]</scope>
    <source>
        <strain evidence="3">DSM 20524</strain>
    </source>
</reference>
<accession>A0A1H9R9T2</accession>
<feature type="transmembrane region" description="Helical" evidence="1">
    <location>
        <begin position="193"/>
        <end position="211"/>
    </location>
</feature>
<evidence type="ECO:0000313" key="2">
    <source>
        <dbReference type="EMBL" id="SER69486.1"/>
    </source>
</evidence>
<sequence>MLDKPLDPKVADAVFDTAQVVNALAVVGLAHRVTGPANALLQLWTITYRNSFGMILHNDNMLVLQQMAVGLGPSADALSVDALIREGRLMPDKYSRSYGGVNTLANIAATAVYFISGVAKVRSDYGWGWASGVALREQTAADAVRKEVFGSKAPENAKRLYNAKGPFGVLAAGALAVELLAPLALFNRTVGKLFSLAACAMHWGIWLVMGIKFKYNMSGVSYLGYFPVGPQLPG</sequence>
<name>A0A1H9R9T2_9CORY</name>
<dbReference type="AlphaFoldDB" id="A0A1H9R9T2"/>
<feature type="transmembrane region" description="Helical" evidence="1">
    <location>
        <begin position="167"/>
        <end position="187"/>
    </location>
</feature>
<organism evidence="2 3">
    <name type="scientific">Corynebacterium cystitidis DSM 20524</name>
    <dbReference type="NCBI Taxonomy" id="1121357"/>
    <lineage>
        <taxon>Bacteria</taxon>
        <taxon>Bacillati</taxon>
        <taxon>Actinomycetota</taxon>
        <taxon>Actinomycetes</taxon>
        <taxon>Mycobacteriales</taxon>
        <taxon>Corynebacteriaceae</taxon>
        <taxon>Corynebacterium</taxon>
    </lineage>
</organism>
<dbReference type="EMBL" id="FOGQ01000002">
    <property type="protein sequence ID" value="SER69486.1"/>
    <property type="molecule type" value="Genomic_DNA"/>
</dbReference>